<dbReference type="Proteomes" id="UP000265520">
    <property type="component" value="Unassembled WGS sequence"/>
</dbReference>
<dbReference type="AlphaFoldDB" id="A0A392T660"/>
<name>A0A392T660_9FABA</name>
<protein>
    <submittedName>
        <fullName evidence="1">Uncharacterized protein</fullName>
    </submittedName>
</protein>
<comment type="caution">
    <text evidence="1">The sequence shown here is derived from an EMBL/GenBank/DDBJ whole genome shotgun (WGS) entry which is preliminary data.</text>
</comment>
<proteinExistence type="predicted"/>
<keyword evidence="2" id="KW-1185">Reference proteome</keyword>
<dbReference type="EMBL" id="LXQA010501314">
    <property type="protein sequence ID" value="MCI55775.1"/>
    <property type="molecule type" value="Genomic_DNA"/>
</dbReference>
<sequence length="50" mass="5661">CVCLMLLLRQHRRGYGGCSSAMVLLSSAIPPLHYKLLPERLVCFLKFNDP</sequence>
<feature type="non-terminal residue" evidence="1">
    <location>
        <position position="1"/>
    </location>
</feature>
<accession>A0A392T660</accession>
<evidence type="ECO:0000313" key="2">
    <source>
        <dbReference type="Proteomes" id="UP000265520"/>
    </source>
</evidence>
<evidence type="ECO:0000313" key="1">
    <source>
        <dbReference type="EMBL" id="MCI55775.1"/>
    </source>
</evidence>
<reference evidence="1 2" key="1">
    <citation type="journal article" date="2018" name="Front. Plant Sci.">
        <title>Red Clover (Trifolium pratense) and Zigzag Clover (T. medium) - A Picture of Genomic Similarities and Differences.</title>
        <authorList>
            <person name="Dluhosova J."/>
            <person name="Istvanek J."/>
            <person name="Nedelnik J."/>
            <person name="Repkova J."/>
        </authorList>
    </citation>
    <scope>NUCLEOTIDE SEQUENCE [LARGE SCALE GENOMIC DNA]</scope>
    <source>
        <strain evidence="2">cv. 10/8</strain>
        <tissue evidence="1">Leaf</tissue>
    </source>
</reference>
<organism evidence="1 2">
    <name type="scientific">Trifolium medium</name>
    <dbReference type="NCBI Taxonomy" id="97028"/>
    <lineage>
        <taxon>Eukaryota</taxon>
        <taxon>Viridiplantae</taxon>
        <taxon>Streptophyta</taxon>
        <taxon>Embryophyta</taxon>
        <taxon>Tracheophyta</taxon>
        <taxon>Spermatophyta</taxon>
        <taxon>Magnoliopsida</taxon>
        <taxon>eudicotyledons</taxon>
        <taxon>Gunneridae</taxon>
        <taxon>Pentapetalae</taxon>
        <taxon>rosids</taxon>
        <taxon>fabids</taxon>
        <taxon>Fabales</taxon>
        <taxon>Fabaceae</taxon>
        <taxon>Papilionoideae</taxon>
        <taxon>50 kb inversion clade</taxon>
        <taxon>NPAAA clade</taxon>
        <taxon>Hologalegina</taxon>
        <taxon>IRL clade</taxon>
        <taxon>Trifolieae</taxon>
        <taxon>Trifolium</taxon>
    </lineage>
</organism>